<feature type="domain" description="YhaN AAA" evidence="1">
    <location>
        <begin position="1"/>
        <end position="206"/>
    </location>
</feature>
<dbReference type="PANTHER" id="PTHR41259:SF1">
    <property type="entry name" value="DOUBLE-STRAND BREAK REPAIR RAD50 ATPASE, PUTATIVE-RELATED"/>
    <property type="match status" value="1"/>
</dbReference>
<dbReference type="AlphaFoldDB" id="A0A109JHR0"/>
<proteinExistence type="predicted"/>
<dbReference type="InterPro" id="IPR027417">
    <property type="entry name" value="P-loop_NTPase"/>
</dbReference>
<dbReference type="InterPro" id="IPR038734">
    <property type="entry name" value="YhaN_AAA"/>
</dbReference>
<dbReference type="EMBL" id="LNCD01000018">
    <property type="protein sequence ID" value="KWV58846.1"/>
    <property type="molecule type" value="Genomic_DNA"/>
</dbReference>
<evidence type="ECO:0000313" key="4">
    <source>
        <dbReference type="EMBL" id="KWV58846.1"/>
    </source>
</evidence>
<organism evidence="2 5">
    <name type="scientific">Rhizobium altiplani</name>
    <dbReference type="NCBI Taxonomy" id="1864509"/>
    <lineage>
        <taxon>Bacteria</taxon>
        <taxon>Pseudomonadati</taxon>
        <taxon>Pseudomonadota</taxon>
        <taxon>Alphaproteobacteria</taxon>
        <taxon>Hyphomicrobiales</taxon>
        <taxon>Rhizobiaceae</taxon>
        <taxon>Rhizobium/Agrobacterium group</taxon>
        <taxon>Rhizobium</taxon>
    </lineage>
</organism>
<dbReference type="PANTHER" id="PTHR41259">
    <property type="entry name" value="DOUBLE-STRAND BREAK REPAIR RAD50 ATPASE, PUTATIVE-RELATED"/>
    <property type="match status" value="1"/>
</dbReference>
<dbReference type="Gene3D" id="3.40.50.300">
    <property type="entry name" value="P-loop containing nucleotide triphosphate hydrolases"/>
    <property type="match status" value="2"/>
</dbReference>
<comment type="caution">
    <text evidence="2">The sequence shown here is derived from an EMBL/GenBank/DDBJ whole genome shotgun (WGS) entry which is preliminary data.</text>
</comment>
<dbReference type="OrthoDB" id="9764467at2"/>
<dbReference type="SUPFAM" id="SSF52540">
    <property type="entry name" value="P-loop containing nucleoside triphosphate hydrolases"/>
    <property type="match status" value="1"/>
</dbReference>
<keyword evidence="5" id="KW-1185">Reference proteome</keyword>
<dbReference type="Proteomes" id="UP000068164">
    <property type="component" value="Unassembled WGS sequence"/>
</dbReference>
<evidence type="ECO:0000313" key="3">
    <source>
        <dbReference type="EMBL" id="KWV49161.1"/>
    </source>
</evidence>
<dbReference type="EMBL" id="LNCD01000093">
    <property type="protein sequence ID" value="KWV49051.1"/>
    <property type="molecule type" value="Genomic_DNA"/>
</dbReference>
<protein>
    <recommendedName>
        <fullName evidence="1">YhaN AAA domain-containing protein</fullName>
    </recommendedName>
</protein>
<name>A0A109JHR0_9HYPH</name>
<gene>
    <name evidence="3" type="ORF">AS026_11395</name>
    <name evidence="2" type="ORF">AS026_11770</name>
    <name evidence="4" type="ORF">AS026_29690</name>
</gene>
<dbReference type="RefSeq" id="WP_007539724.1">
    <property type="nucleotide sequence ID" value="NZ_LNCD01000018.1"/>
</dbReference>
<sequence length="1165" mass="128788">MRINRLDLTRYGKFTDSVIDFGEPGRGTPDLHVIYGPNEAGKSTTFDAILDLIFGIGTSSKYGFLHPYPTMRIGANIEIAGESREFVRIKRPQNSLLDSDGRSLPDALIRTDLGGIDRDAFTTMFSLDEKTLEKGGEGILASKGDLGELLFSASAGLSDLSRQLSSIRGEADVFYRYRARSGALADFKTELTTLKEQRAALDLRVSDFQRLSSERAHLSRLHEDALEQRAATQRRMDDVRRILAALSPMARLSTLKGEFSQTEEVPVPPSSWCGELPGLRSSEIEYRVKLEQIARSIAEIEREAEKLAPDPVALELSARVAELSDLQPRYITAENDIPKLSARAAELSIESILVQLGRPGDASPVRLILDAPTVGTLRALMEGKSGVDARLTSAKDECAKVERAIAVLSASNSTTDLSPDKVKTYEQLAATVKTIPRSDEEVALRSLSRRRDAASVALAETLSRLLPWRGSIGDLSSMACPSSVKLEQWKTSFKLATEQARRARADLDRLEPEGRRLDAEIDAVRSLVSAIDEMHSTDSRALRDEAWATHRKTMDDATADAFEEAMKSDDHLVSQRLLHFSEIGKLNQLLQRNAAVRTDVETARHAQREALDRQEEIRSEITARLDPLVAGSSLEADPFELEDWLRKREDVLKARDELADVDREIADVRDRVGRSRRLLIEAMDAANVGYHPDADIAALVAAAEDAVNDFNSAFSQATQMRRLQAECVDREQALADASFAAEAWQSEWKLICESSWLGELDVIPGTGAMSEILSTLEKLASAIESRDGLIDRVQKMEKDRALFEARALDLCEKLGIPTEGSPRELAHRIFERVRLAGLNQERREELGGELEDARKEESDLKAATEVLDARLLEMFAFFGVTTLGEVEAQMEIAERRQELSRSISGLEQELLQISGVADMSALRQLVASVDKQDLEGELARLTPVLTGQDQRCSEVFHQRSKVQDALDAIGGDARVAQLEEKRRTILLDIEESARRYMELRAGVAAAEQALRLYRERHRSGMMARASAAFNMISRGAYSGVAAQPGQDGEVLIAVSSSGGSNAANELSKGARFQLYLALRVAGYHEFLGSRPPVPFVADDIMESFDDFRAEETFRLFAEMAQRGQVVYLTHHRHLIEIARSVCPGVRLHDLEAIATAGKLTAVAAE</sequence>
<accession>A0A109JHR0</accession>
<dbReference type="EMBL" id="LNCD01000092">
    <property type="protein sequence ID" value="KWV49161.1"/>
    <property type="molecule type" value="Genomic_DNA"/>
</dbReference>
<evidence type="ECO:0000259" key="1">
    <source>
        <dbReference type="Pfam" id="PF13514"/>
    </source>
</evidence>
<evidence type="ECO:0000313" key="2">
    <source>
        <dbReference type="EMBL" id="KWV49051.1"/>
    </source>
</evidence>
<reference evidence="2 5" key="1">
    <citation type="submission" date="2015-11" db="EMBL/GenBank/DDBJ databases">
        <title>Draft Genome Sequence of the Strain BR 10423 (Rhizobium sp.) isolated from nodules of Mimosa pudica.</title>
        <authorList>
            <person name="Barauna A.C."/>
            <person name="Zilli J.E."/>
            <person name="Simoes-Araujo J.L."/>
            <person name="Reis V.M."/>
            <person name="James E.K."/>
            <person name="Reis F.B.Jr."/>
            <person name="Rouws L.F."/>
            <person name="Passos S.R."/>
            <person name="Gois S.R."/>
        </authorList>
    </citation>
    <scope>NUCLEOTIDE SEQUENCE [LARGE SCALE GENOMIC DNA]</scope>
    <source>
        <strain evidence="2 5">BR10423</strain>
    </source>
</reference>
<dbReference type="Pfam" id="PF13514">
    <property type="entry name" value="AAA_27"/>
    <property type="match status" value="1"/>
</dbReference>
<evidence type="ECO:0000313" key="5">
    <source>
        <dbReference type="Proteomes" id="UP000068164"/>
    </source>
</evidence>